<sequence>MTEDATPLEHQVNTVHEHLSATAELPVERDASRWLGEAEAVASDAAAGDLEAETIRKRIGQVDRLLSEVDGTGHEEADDHVEAARRICREILEER</sequence>
<organism evidence="2 3">
    <name type="scientific">Natrialba swarupiae</name>
    <dbReference type="NCBI Taxonomy" id="2448032"/>
    <lineage>
        <taxon>Archaea</taxon>
        <taxon>Methanobacteriati</taxon>
        <taxon>Methanobacteriota</taxon>
        <taxon>Stenosarchaea group</taxon>
        <taxon>Halobacteria</taxon>
        <taxon>Halobacteriales</taxon>
        <taxon>Natrialbaceae</taxon>
        <taxon>Natrialba</taxon>
    </lineage>
</organism>
<dbReference type="AlphaFoldDB" id="A0A5D5ALU9"/>
<name>A0A5D5ALU9_9EURY</name>
<keyword evidence="3" id="KW-1185">Reference proteome</keyword>
<feature type="domain" description="DUF8152" evidence="1">
    <location>
        <begin position="12"/>
        <end position="94"/>
    </location>
</feature>
<evidence type="ECO:0000313" key="2">
    <source>
        <dbReference type="EMBL" id="TYT62818.1"/>
    </source>
</evidence>
<dbReference type="RefSeq" id="WP_149080547.1">
    <property type="nucleotide sequence ID" value="NZ_VTAW01000005.1"/>
</dbReference>
<accession>A0A5D5ALU9</accession>
<evidence type="ECO:0000313" key="3">
    <source>
        <dbReference type="Proteomes" id="UP000324104"/>
    </source>
</evidence>
<dbReference type="Pfam" id="PF26479">
    <property type="entry name" value="DUF8152"/>
    <property type="match status" value="1"/>
</dbReference>
<dbReference type="Proteomes" id="UP000324104">
    <property type="component" value="Unassembled WGS sequence"/>
</dbReference>
<evidence type="ECO:0000259" key="1">
    <source>
        <dbReference type="Pfam" id="PF26479"/>
    </source>
</evidence>
<reference evidence="2 3" key="1">
    <citation type="submission" date="2019-08" db="EMBL/GenBank/DDBJ databases">
        <title>Archaea genome.</title>
        <authorList>
            <person name="Kajale S."/>
            <person name="Shouche Y."/>
            <person name="Deshpande N."/>
            <person name="Sharma A."/>
        </authorList>
    </citation>
    <scope>NUCLEOTIDE SEQUENCE [LARGE SCALE GENOMIC DNA]</scope>
    <source>
        <strain evidence="2 3">ESP3B_9</strain>
    </source>
</reference>
<dbReference type="EMBL" id="VTAW01000005">
    <property type="protein sequence ID" value="TYT62818.1"/>
    <property type="molecule type" value="Genomic_DNA"/>
</dbReference>
<dbReference type="InterPro" id="IPR058465">
    <property type="entry name" value="DUF8152"/>
</dbReference>
<protein>
    <recommendedName>
        <fullName evidence="1">DUF8152 domain-containing protein</fullName>
    </recommendedName>
</protein>
<proteinExistence type="predicted"/>
<gene>
    <name evidence="2" type="ORF">FYC77_05725</name>
</gene>
<comment type="caution">
    <text evidence="2">The sequence shown here is derived from an EMBL/GenBank/DDBJ whole genome shotgun (WGS) entry which is preliminary data.</text>
</comment>